<sequence length="366" mass="41041">MAPLVEQRLNVAPNTTIPITIQAEIRLKVESHDSPRPTKADPFLESDRALLADGEKKDLLSVAARSDLTESIGTVLSGTQLTTLSQQQLDELALLVSERGVVFLRQQDFHPDDQVRALQRLGELHKGSTTRHDSAPARLTLEQQDQWHSDASFERNPPSYSLLNVEDTPEFGGDAAWVSQYGLYDELSAHMKGFLQGLHAVHSSQDGSSPVISHHPAVRTHPVTGLKALNVTPGFVTGFAELKKKESDNLLGYLSNQIDSEIQHIVRWKWEPGCAVIWDNRCTAYRAIPSTYAGRRTSARTAIVGEKPYLNPESESRAERAQRYAKQEEDERERLAIQKRYNNTPLRRILAQQVLGMRRRFLSPPS</sequence>
<accession>A0A6G1IM24</accession>
<proteinExistence type="inferred from homology"/>
<dbReference type="Gene3D" id="3.60.130.10">
    <property type="entry name" value="Clavaminate synthase-like"/>
    <property type="match status" value="1"/>
</dbReference>
<dbReference type="SUPFAM" id="SSF51197">
    <property type="entry name" value="Clavaminate synthase-like"/>
    <property type="match status" value="1"/>
</dbReference>
<feature type="domain" description="TauD/TfdA-like" evidence="7">
    <location>
        <begin position="66"/>
        <end position="289"/>
    </location>
</feature>
<dbReference type="Pfam" id="PF02668">
    <property type="entry name" value="TauD"/>
    <property type="match status" value="1"/>
</dbReference>
<keyword evidence="6" id="KW-0408">Iron</keyword>
<evidence type="ECO:0000256" key="6">
    <source>
        <dbReference type="ARBA" id="ARBA00023004"/>
    </source>
</evidence>
<comment type="similarity">
    <text evidence="2">Belongs to the TfdA dioxygenase family.</text>
</comment>
<dbReference type="Proteomes" id="UP000799291">
    <property type="component" value="Unassembled WGS sequence"/>
</dbReference>
<dbReference type="GO" id="GO:0016706">
    <property type="term" value="F:2-oxoglutarate-dependent dioxygenase activity"/>
    <property type="evidence" value="ECO:0007669"/>
    <property type="project" value="TreeGrafter"/>
</dbReference>
<evidence type="ECO:0000256" key="4">
    <source>
        <dbReference type="ARBA" id="ARBA00022964"/>
    </source>
</evidence>
<reference evidence="8" key="1">
    <citation type="journal article" date="2020" name="Stud. Mycol.">
        <title>101 Dothideomycetes genomes: a test case for predicting lifestyles and emergence of pathogens.</title>
        <authorList>
            <person name="Haridas S."/>
            <person name="Albert R."/>
            <person name="Binder M."/>
            <person name="Bloem J."/>
            <person name="Labutti K."/>
            <person name="Salamov A."/>
            <person name="Andreopoulos B."/>
            <person name="Baker S."/>
            <person name="Barry K."/>
            <person name="Bills G."/>
            <person name="Bluhm B."/>
            <person name="Cannon C."/>
            <person name="Castanera R."/>
            <person name="Culley D."/>
            <person name="Daum C."/>
            <person name="Ezra D."/>
            <person name="Gonzalez J."/>
            <person name="Henrissat B."/>
            <person name="Kuo A."/>
            <person name="Liang C."/>
            <person name="Lipzen A."/>
            <person name="Lutzoni F."/>
            <person name="Magnuson J."/>
            <person name="Mondo S."/>
            <person name="Nolan M."/>
            <person name="Ohm R."/>
            <person name="Pangilinan J."/>
            <person name="Park H.-J."/>
            <person name="Ramirez L."/>
            <person name="Alfaro M."/>
            <person name="Sun H."/>
            <person name="Tritt A."/>
            <person name="Yoshinaga Y."/>
            <person name="Zwiers L.-H."/>
            <person name="Turgeon B."/>
            <person name="Goodwin S."/>
            <person name="Spatafora J."/>
            <person name="Crous P."/>
            <person name="Grigoriev I."/>
        </authorList>
    </citation>
    <scope>NUCLEOTIDE SEQUENCE</scope>
    <source>
        <strain evidence="8">CBS 122367</strain>
    </source>
</reference>
<evidence type="ECO:0000256" key="2">
    <source>
        <dbReference type="ARBA" id="ARBA00005896"/>
    </source>
</evidence>
<dbReference type="GO" id="GO:0005737">
    <property type="term" value="C:cytoplasm"/>
    <property type="evidence" value="ECO:0007669"/>
    <property type="project" value="TreeGrafter"/>
</dbReference>
<dbReference type="InterPro" id="IPR003819">
    <property type="entry name" value="TauD/TfdA-like"/>
</dbReference>
<keyword evidence="9" id="KW-1185">Reference proteome</keyword>
<evidence type="ECO:0000259" key="7">
    <source>
        <dbReference type="Pfam" id="PF02668"/>
    </source>
</evidence>
<dbReference type="PANTHER" id="PTHR30468">
    <property type="entry name" value="ALPHA-KETOGLUTARATE-DEPENDENT SULFONATE DIOXYGENASE"/>
    <property type="match status" value="1"/>
</dbReference>
<dbReference type="OrthoDB" id="10257314at2759"/>
<dbReference type="EMBL" id="MU005605">
    <property type="protein sequence ID" value="KAF2679272.1"/>
    <property type="molecule type" value="Genomic_DNA"/>
</dbReference>
<evidence type="ECO:0000256" key="3">
    <source>
        <dbReference type="ARBA" id="ARBA00022723"/>
    </source>
</evidence>
<keyword evidence="4 8" id="KW-0223">Dioxygenase</keyword>
<dbReference type="InterPro" id="IPR042098">
    <property type="entry name" value="TauD-like_sf"/>
</dbReference>
<evidence type="ECO:0000256" key="5">
    <source>
        <dbReference type="ARBA" id="ARBA00023002"/>
    </source>
</evidence>
<gene>
    <name evidence="8" type="ORF">K458DRAFT_314819</name>
</gene>
<dbReference type="InterPro" id="IPR051323">
    <property type="entry name" value="AtsK-like"/>
</dbReference>
<protein>
    <submittedName>
        <fullName evidence="8">Alpha-ketoglutarate-dependent sulfonate dioxygenase</fullName>
    </submittedName>
</protein>
<organism evidence="8 9">
    <name type="scientific">Lentithecium fluviatile CBS 122367</name>
    <dbReference type="NCBI Taxonomy" id="1168545"/>
    <lineage>
        <taxon>Eukaryota</taxon>
        <taxon>Fungi</taxon>
        <taxon>Dikarya</taxon>
        <taxon>Ascomycota</taxon>
        <taxon>Pezizomycotina</taxon>
        <taxon>Dothideomycetes</taxon>
        <taxon>Pleosporomycetidae</taxon>
        <taxon>Pleosporales</taxon>
        <taxon>Massarineae</taxon>
        <taxon>Lentitheciaceae</taxon>
        <taxon>Lentithecium</taxon>
    </lineage>
</organism>
<dbReference type="AlphaFoldDB" id="A0A6G1IM24"/>
<keyword evidence="3" id="KW-0479">Metal-binding</keyword>
<evidence type="ECO:0000313" key="8">
    <source>
        <dbReference type="EMBL" id="KAF2679272.1"/>
    </source>
</evidence>
<evidence type="ECO:0000256" key="1">
    <source>
        <dbReference type="ARBA" id="ARBA00001954"/>
    </source>
</evidence>
<comment type="cofactor">
    <cofactor evidence="1">
        <name>Fe(2+)</name>
        <dbReference type="ChEBI" id="CHEBI:29033"/>
    </cofactor>
</comment>
<dbReference type="PANTHER" id="PTHR30468:SF31">
    <property type="entry name" value="ALPHA-KETOGLUTARATE-DEPENDENT SULFONATE DIOXYGENASE-RELATED"/>
    <property type="match status" value="1"/>
</dbReference>
<dbReference type="GO" id="GO:0046872">
    <property type="term" value="F:metal ion binding"/>
    <property type="evidence" value="ECO:0007669"/>
    <property type="project" value="UniProtKB-KW"/>
</dbReference>
<keyword evidence="5" id="KW-0560">Oxidoreductase</keyword>
<evidence type="ECO:0000313" key="9">
    <source>
        <dbReference type="Proteomes" id="UP000799291"/>
    </source>
</evidence>
<name>A0A6G1IM24_9PLEO</name>